<protein>
    <submittedName>
        <fullName evidence="2">SpoIIIAH-like family protein</fullName>
    </submittedName>
</protein>
<gene>
    <name evidence="2" type="ORF">IAA61_04960</name>
</gene>
<comment type="caution">
    <text evidence="2">The sequence shown here is derived from an EMBL/GenBank/DDBJ whole genome shotgun (WGS) entry which is preliminary data.</text>
</comment>
<dbReference type="EMBL" id="DVNB01000050">
    <property type="protein sequence ID" value="HIU57147.1"/>
    <property type="molecule type" value="Genomic_DNA"/>
</dbReference>
<reference evidence="2" key="1">
    <citation type="submission" date="2020-10" db="EMBL/GenBank/DDBJ databases">
        <authorList>
            <person name="Gilroy R."/>
        </authorList>
    </citation>
    <scope>NUCLEOTIDE SEQUENCE</scope>
    <source>
        <strain evidence="2">USAMLcec3-3695</strain>
    </source>
</reference>
<organism evidence="2 3">
    <name type="scientific">Candidatus Ornithomonoglobus merdipullorum</name>
    <dbReference type="NCBI Taxonomy" id="2840895"/>
    <lineage>
        <taxon>Bacteria</taxon>
        <taxon>Bacillati</taxon>
        <taxon>Bacillota</taxon>
        <taxon>Clostridia</taxon>
        <taxon>Candidatus Ornithomonoglobus</taxon>
    </lineage>
</organism>
<evidence type="ECO:0000256" key="1">
    <source>
        <dbReference type="SAM" id="MobiDB-lite"/>
    </source>
</evidence>
<dbReference type="InterPro" id="IPR024232">
    <property type="entry name" value="SpoIIIAH"/>
</dbReference>
<evidence type="ECO:0000313" key="3">
    <source>
        <dbReference type="Proteomes" id="UP000824109"/>
    </source>
</evidence>
<evidence type="ECO:0000313" key="2">
    <source>
        <dbReference type="EMBL" id="HIU57147.1"/>
    </source>
</evidence>
<sequence>MMILKKKEIIAASLVVLIGMAGYLNWSYQDTVRVRDNESYVETGKTLGEAEMVSADNSAEETTAAPGTTEAAETAESANASGGEEAPAETENAVGATQYFEEAKMNRESARASATEMLKATSADESIDEATRALAGEKLIACAADIELENQIESIAAAKGYSEVCAYINEGAATLAVRSEGLDGDDIAKLTDIVTGSSEIPADSVRIVEVK</sequence>
<feature type="region of interest" description="Disordered" evidence="1">
    <location>
        <begin position="51"/>
        <end position="91"/>
    </location>
</feature>
<dbReference type="Pfam" id="PF12685">
    <property type="entry name" value="SpoIIIAH"/>
    <property type="match status" value="1"/>
</dbReference>
<name>A0A9D1MBT4_9FIRM</name>
<dbReference type="Gene3D" id="1.10.287.4300">
    <property type="entry name" value="Stage III sporulation protein AH-like"/>
    <property type="match status" value="1"/>
</dbReference>
<accession>A0A9D1MBT4</accession>
<reference evidence="2" key="2">
    <citation type="journal article" date="2021" name="PeerJ">
        <title>Extensive microbial diversity within the chicken gut microbiome revealed by metagenomics and culture.</title>
        <authorList>
            <person name="Gilroy R."/>
            <person name="Ravi A."/>
            <person name="Getino M."/>
            <person name="Pursley I."/>
            <person name="Horton D.L."/>
            <person name="Alikhan N.F."/>
            <person name="Baker D."/>
            <person name="Gharbi K."/>
            <person name="Hall N."/>
            <person name="Watson M."/>
            <person name="Adriaenssens E.M."/>
            <person name="Foster-Nyarko E."/>
            <person name="Jarju S."/>
            <person name="Secka A."/>
            <person name="Antonio M."/>
            <person name="Oren A."/>
            <person name="Chaudhuri R.R."/>
            <person name="La Ragione R."/>
            <person name="Hildebrand F."/>
            <person name="Pallen M.J."/>
        </authorList>
    </citation>
    <scope>NUCLEOTIDE SEQUENCE</scope>
    <source>
        <strain evidence="2">USAMLcec3-3695</strain>
    </source>
</reference>
<dbReference type="AlphaFoldDB" id="A0A9D1MBT4"/>
<dbReference type="Proteomes" id="UP000824109">
    <property type="component" value="Unassembled WGS sequence"/>
</dbReference>
<feature type="compositionally biased region" description="Low complexity" evidence="1">
    <location>
        <begin position="60"/>
        <end position="85"/>
    </location>
</feature>
<dbReference type="InterPro" id="IPR038503">
    <property type="entry name" value="SpoIIIAH_sf"/>
</dbReference>
<proteinExistence type="predicted"/>